<dbReference type="Proteomes" id="UP000292372">
    <property type="component" value="Unassembled WGS sequence"/>
</dbReference>
<comment type="caution">
    <text evidence="1">The sequence shown here is derived from an EMBL/GenBank/DDBJ whole genome shotgun (WGS) entry which is preliminary data.</text>
</comment>
<keyword evidence="2" id="KW-1185">Reference proteome</keyword>
<evidence type="ECO:0000313" key="2">
    <source>
        <dbReference type="Proteomes" id="UP000292372"/>
    </source>
</evidence>
<reference evidence="1 2" key="1">
    <citation type="journal article" date="2015" name="Int. J. Syst. Evol. Microbiol.">
        <title>Hyunsoonleella pacifica sp. nov., isolated from seawater of South Pacific Gyre.</title>
        <authorList>
            <person name="Gao X."/>
            <person name="Zhang Z."/>
            <person name="Dai X."/>
            <person name="Zhang X.H."/>
        </authorList>
    </citation>
    <scope>NUCLEOTIDE SEQUENCE [LARGE SCALE GENOMIC DNA]</scope>
    <source>
        <strain evidence="1 2">SW033</strain>
    </source>
</reference>
<dbReference type="EMBL" id="SIRS01000003">
    <property type="protein sequence ID" value="TBN16343.1"/>
    <property type="molecule type" value="Genomic_DNA"/>
</dbReference>
<evidence type="ECO:0000313" key="1">
    <source>
        <dbReference type="EMBL" id="TBN16343.1"/>
    </source>
</evidence>
<sequence length="148" mass="17229">MNVSKKSVLAILVVFLFQSCSRIKENPVSLTFELVNSSLKTDNLLICNDKMYLYFLVRDKKIEEKVFGDSNVKRILLKYKNKNYIALPQWVFSSRLPNSYLSFIVDNNKKVNYFENLKGRWLILVQNDGMSTLGEKLNNCKPCSWTKS</sequence>
<protein>
    <recommendedName>
        <fullName evidence="3">Lipoprotein</fullName>
    </recommendedName>
</protein>
<proteinExistence type="predicted"/>
<evidence type="ECO:0008006" key="3">
    <source>
        <dbReference type="Google" id="ProtNLM"/>
    </source>
</evidence>
<dbReference type="RefSeq" id="WP_130936325.1">
    <property type="nucleotide sequence ID" value="NZ_BMEE01000002.1"/>
</dbReference>
<dbReference type="PROSITE" id="PS51257">
    <property type="entry name" value="PROKAR_LIPOPROTEIN"/>
    <property type="match status" value="1"/>
</dbReference>
<accession>A0A4V2JB03</accession>
<gene>
    <name evidence="1" type="ORF">EYD46_06775</name>
</gene>
<name>A0A4V2JB03_9FLAO</name>
<dbReference type="AlphaFoldDB" id="A0A4V2JB03"/>
<organism evidence="1 2">
    <name type="scientific">Hyunsoonleella pacifica</name>
    <dbReference type="NCBI Taxonomy" id="1080224"/>
    <lineage>
        <taxon>Bacteria</taxon>
        <taxon>Pseudomonadati</taxon>
        <taxon>Bacteroidota</taxon>
        <taxon>Flavobacteriia</taxon>
        <taxon>Flavobacteriales</taxon>
        <taxon>Flavobacteriaceae</taxon>
    </lineage>
</organism>